<protein>
    <submittedName>
        <fullName evidence="1">Uncharacterized protein</fullName>
    </submittedName>
</protein>
<evidence type="ECO:0000313" key="2">
    <source>
        <dbReference type="Proteomes" id="UP001549291"/>
    </source>
</evidence>
<comment type="caution">
    <text evidence="1">The sequence shown here is derived from an EMBL/GenBank/DDBJ whole genome shotgun (WGS) entry which is preliminary data.</text>
</comment>
<organism evidence="1 2">
    <name type="scientific">Bradyrhizobium japonicum</name>
    <dbReference type="NCBI Taxonomy" id="375"/>
    <lineage>
        <taxon>Bacteria</taxon>
        <taxon>Pseudomonadati</taxon>
        <taxon>Pseudomonadota</taxon>
        <taxon>Alphaproteobacteria</taxon>
        <taxon>Hyphomicrobiales</taxon>
        <taxon>Nitrobacteraceae</taxon>
        <taxon>Bradyrhizobium</taxon>
    </lineage>
</organism>
<keyword evidence="2" id="KW-1185">Reference proteome</keyword>
<gene>
    <name evidence="1" type="ORF">ABIF63_004808</name>
</gene>
<dbReference type="RefSeq" id="WP_354270142.1">
    <property type="nucleotide sequence ID" value="NZ_JBEPTQ010000002.1"/>
</dbReference>
<accession>A0ABV2RWN0</accession>
<dbReference type="EMBL" id="JBEPTQ010000002">
    <property type="protein sequence ID" value="MET4720702.1"/>
    <property type="molecule type" value="Genomic_DNA"/>
</dbReference>
<reference evidence="1 2" key="1">
    <citation type="submission" date="2024-06" db="EMBL/GenBank/DDBJ databases">
        <title>Genomic Encyclopedia of Type Strains, Phase V (KMG-V): Genome sequencing to study the core and pangenomes of soil and plant-associated prokaryotes.</title>
        <authorList>
            <person name="Whitman W."/>
        </authorList>
    </citation>
    <scope>NUCLEOTIDE SEQUENCE [LARGE SCALE GENOMIC DNA]</scope>
    <source>
        <strain evidence="1 2">USDA 160</strain>
    </source>
</reference>
<proteinExistence type="predicted"/>
<name>A0ABV2RWN0_BRAJP</name>
<dbReference type="Proteomes" id="UP001549291">
    <property type="component" value="Unassembled WGS sequence"/>
</dbReference>
<evidence type="ECO:0000313" key="1">
    <source>
        <dbReference type="EMBL" id="MET4720702.1"/>
    </source>
</evidence>
<sequence>MTMKLDRNLNGDGRGKYGLVNNRELIKRADEAKACVAAGGTPSESELEAMKVVNAVSFLEAMGVIDWGEEGTESEFFVIKLRDRHAHKALSAYSRSVSDHTDDVEYAEEVLTLAHHSGPYSPFCKSPD</sequence>